<evidence type="ECO:0000256" key="1">
    <source>
        <dbReference type="ARBA" id="ARBA00004571"/>
    </source>
</evidence>
<evidence type="ECO:0000256" key="3">
    <source>
        <dbReference type="ARBA" id="ARBA00022452"/>
    </source>
</evidence>
<keyword evidence="2 7" id="KW-0813">Transport</keyword>
<keyword evidence="4 7" id="KW-0812">Transmembrane</keyword>
<accession>A0ABQ6C283</accession>
<evidence type="ECO:0008006" key="11">
    <source>
        <dbReference type="Google" id="ProtNLM"/>
    </source>
</evidence>
<name>A0ABQ6C283_9BURK</name>
<evidence type="ECO:0000256" key="6">
    <source>
        <dbReference type="ARBA" id="ARBA00023237"/>
    </source>
</evidence>
<sequence>MRRRGHVSWHARWPSRFNRDWSLAPNAKNLFDKLYYQTLGTPRGGNGYGEPRSVALTLRGSF</sequence>
<protein>
    <recommendedName>
        <fullName evidence="11">TonB-dependent receptor-like beta-barrel domain-containing protein</fullName>
    </recommendedName>
</protein>
<feature type="short sequence motif" description="TonB C-terminal box" evidence="8">
    <location>
        <begin position="45"/>
        <end position="62"/>
    </location>
</feature>
<gene>
    <name evidence="9" type="ORF">GCM10007935_17570</name>
</gene>
<reference evidence="10" key="1">
    <citation type="journal article" date="2019" name="Int. J. Syst. Evol. Microbiol.">
        <title>The Global Catalogue of Microorganisms (GCM) 10K type strain sequencing project: providing services to taxonomists for standard genome sequencing and annotation.</title>
        <authorList>
            <consortium name="The Broad Institute Genomics Platform"/>
            <consortium name="The Broad Institute Genome Sequencing Center for Infectious Disease"/>
            <person name="Wu L."/>
            <person name="Ma J."/>
        </authorList>
    </citation>
    <scope>NUCLEOTIDE SEQUENCE [LARGE SCALE GENOMIC DNA]</scope>
    <source>
        <strain evidence="10">NBRC 109341</strain>
    </source>
</reference>
<evidence type="ECO:0000256" key="2">
    <source>
        <dbReference type="ARBA" id="ARBA00022448"/>
    </source>
</evidence>
<dbReference type="Gene3D" id="2.40.170.20">
    <property type="entry name" value="TonB-dependent receptor, beta-barrel domain"/>
    <property type="match status" value="1"/>
</dbReference>
<comment type="caution">
    <text evidence="9">The sequence shown here is derived from an EMBL/GenBank/DDBJ whole genome shotgun (WGS) entry which is preliminary data.</text>
</comment>
<evidence type="ECO:0000256" key="7">
    <source>
        <dbReference type="PROSITE-ProRule" id="PRU01360"/>
    </source>
</evidence>
<keyword evidence="3 7" id="KW-1134">Transmembrane beta strand</keyword>
<keyword evidence="10" id="KW-1185">Reference proteome</keyword>
<dbReference type="InterPro" id="IPR036942">
    <property type="entry name" value="Beta-barrel_TonB_sf"/>
</dbReference>
<evidence type="ECO:0000313" key="9">
    <source>
        <dbReference type="EMBL" id="GLS14326.1"/>
    </source>
</evidence>
<dbReference type="Proteomes" id="UP001156903">
    <property type="component" value="Unassembled WGS sequence"/>
</dbReference>
<proteinExistence type="inferred from homology"/>
<evidence type="ECO:0000256" key="8">
    <source>
        <dbReference type="PROSITE-ProRule" id="PRU10144"/>
    </source>
</evidence>
<organism evidence="9 10">
    <name type="scientific">Hydrogenophaga electricum</name>
    <dbReference type="NCBI Taxonomy" id="1230953"/>
    <lineage>
        <taxon>Bacteria</taxon>
        <taxon>Pseudomonadati</taxon>
        <taxon>Pseudomonadota</taxon>
        <taxon>Betaproteobacteria</taxon>
        <taxon>Burkholderiales</taxon>
        <taxon>Comamonadaceae</taxon>
        <taxon>Hydrogenophaga</taxon>
    </lineage>
</organism>
<evidence type="ECO:0000256" key="4">
    <source>
        <dbReference type="ARBA" id="ARBA00022692"/>
    </source>
</evidence>
<dbReference type="InterPro" id="IPR010917">
    <property type="entry name" value="TonB_rcpt_CS"/>
</dbReference>
<keyword evidence="6 7" id="KW-0998">Cell outer membrane</keyword>
<dbReference type="SUPFAM" id="SSF56935">
    <property type="entry name" value="Porins"/>
    <property type="match status" value="1"/>
</dbReference>
<evidence type="ECO:0000256" key="5">
    <source>
        <dbReference type="ARBA" id="ARBA00023136"/>
    </source>
</evidence>
<dbReference type="PROSITE" id="PS01156">
    <property type="entry name" value="TONB_DEPENDENT_REC_2"/>
    <property type="match status" value="1"/>
</dbReference>
<dbReference type="EMBL" id="BSPB01000010">
    <property type="protein sequence ID" value="GLS14326.1"/>
    <property type="molecule type" value="Genomic_DNA"/>
</dbReference>
<comment type="similarity">
    <text evidence="7">Belongs to the TonB-dependent receptor family.</text>
</comment>
<evidence type="ECO:0000313" key="10">
    <source>
        <dbReference type="Proteomes" id="UP001156903"/>
    </source>
</evidence>
<dbReference type="PROSITE" id="PS52016">
    <property type="entry name" value="TONB_DEPENDENT_REC_3"/>
    <property type="match status" value="1"/>
</dbReference>
<comment type="subcellular location">
    <subcellularLocation>
        <location evidence="1 7">Cell outer membrane</location>
        <topology evidence="1 7">Multi-pass membrane protein</topology>
    </subcellularLocation>
</comment>
<dbReference type="InterPro" id="IPR039426">
    <property type="entry name" value="TonB-dep_rcpt-like"/>
</dbReference>
<keyword evidence="5 7" id="KW-0472">Membrane</keyword>